<dbReference type="Pfam" id="PF18962">
    <property type="entry name" value="Por_Secre_tail"/>
    <property type="match status" value="1"/>
</dbReference>
<dbReference type="PROSITE" id="PS51892">
    <property type="entry name" value="SUBTILASE"/>
    <property type="match status" value="1"/>
</dbReference>
<evidence type="ECO:0000256" key="5">
    <source>
        <dbReference type="ARBA" id="ARBA00022825"/>
    </source>
</evidence>
<evidence type="ECO:0000256" key="6">
    <source>
        <dbReference type="PROSITE-ProRule" id="PRU01240"/>
    </source>
</evidence>
<evidence type="ECO:0000256" key="7">
    <source>
        <dbReference type="RuleBase" id="RU003355"/>
    </source>
</evidence>
<evidence type="ECO:0000256" key="4">
    <source>
        <dbReference type="ARBA" id="ARBA00022801"/>
    </source>
</evidence>
<feature type="active site" description="Charge relay system" evidence="6">
    <location>
        <position position="393"/>
    </location>
</feature>
<feature type="domain" description="Secretion system C-terminal sorting" evidence="9">
    <location>
        <begin position="462"/>
        <end position="529"/>
    </location>
</feature>
<dbReference type="Pfam" id="PF00082">
    <property type="entry name" value="Peptidase_S8"/>
    <property type="match status" value="1"/>
</dbReference>
<dbReference type="InterPro" id="IPR017317">
    <property type="entry name" value="Pept_S8_subtilisin_bacteroid-2"/>
</dbReference>
<keyword evidence="3" id="KW-0732">Signal</keyword>
<evidence type="ECO:0000313" key="11">
    <source>
        <dbReference type="Proteomes" id="UP001597438"/>
    </source>
</evidence>
<evidence type="ECO:0000256" key="2">
    <source>
        <dbReference type="ARBA" id="ARBA00022670"/>
    </source>
</evidence>
<organism evidence="10 11">
    <name type="scientific">Christiangramia antarctica</name>
    <dbReference type="NCBI Taxonomy" id="2058158"/>
    <lineage>
        <taxon>Bacteria</taxon>
        <taxon>Pseudomonadati</taxon>
        <taxon>Bacteroidota</taxon>
        <taxon>Flavobacteriia</taxon>
        <taxon>Flavobacteriales</taxon>
        <taxon>Flavobacteriaceae</taxon>
        <taxon>Christiangramia</taxon>
    </lineage>
</organism>
<feature type="domain" description="Peptidase S8/S53" evidence="8">
    <location>
        <begin position="164"/>
        <end position="439"/>
    </location>
</feature>
<keyword evidence="2 6" id="KW-0645">Protease</keyword>
<dbReference type="PANTHER" id="PTHR43806:SF67">
    <property type="entry name" value="EGF-LIKE DOMAIN-CONTAINING PROTEIN"/>
    <property type="match status" value="1"/>
</dbReference>
<dbReference type="NCBIfam" id="TIGR04183">
    <property type="entry name" value="Por_Secre_tail"/>
    <property type="match status" value="1"/>
</dbReference>
<comment type="caution">
    <text evidence="10">The sequence shown here is derived from an EMBL/GenBank/DDBJ whole genome shotgun (WGS) entry which is preliminary data.</text>
</comment>
<dbReference type="InterPro" id="IPR026444">
    <property type="entry name" value="Secre_tail"/>
</dbReference>
<proteinExistence type="inferred from homology"/>
<dbReference type="CDD" id="cd07493">
    <property type="entry name" value="Peptidases_S8_9"/>
    <property type="match status" value="1"/>
</dbReference>
<keyword evidence="11" id="KW-1185">Reference proteome</keyword>
<dbReference type="InterPro" id="IPR015500">
    <property type="entry name" value="Peptidase_S8_subtilisin-rel"/>
</dbReference>
<dbReference type="PIRSF" id="PIRSF037903">
    <property type="entry name" value="Subtilisin_rel_GFO_2223"/>
    <property type="match status" value="1"/>
</dbReference>
<dbReference type="SUPFAM" id="SSF52743">
    <property type="entry name" value="Subtilisin-like"/>
    <property type="match status" value="1"/>
</dbReference>
<sequence length="531" mass="58409">MQKFLLLFIFISFTTFGQEEHAWVYFKDKPNVEASISNPLSILSARAVQRKSRHSIAIDFRDVPVNESYLAEIKSFQDIAVKSKSKWLNCVHVIGELGEIEKLKELEFVSSIEYADDNLNTRSQLTNNYGKVKLETSISYDYGFAENQVNMLGTDFLHQNDLTGEGMIIAVLDAGFPNVNTLSGFEKIRNEGKLLGGFDFPGRSNDFNNPELNNHGTLVLSNMAGFIEEFIVGTAPDAAYYLFRTEIAATETPVEESYWVEAAERADSLGVDVINSSLSYALFDNPAYNYTAQDMDGQTAFSSRGASIASEKGILVVVSGGNSGESDVFPGIGAPADADVLTVGAVDPDRNRLAFSSVGPTADGRIKPDVMAQGSEVVVLTPDNRLVAVSGTSFSSPLMAGSAASFWQANPELSNYKIMDLIRESSSNAANPNNLIGYGIPNFALAYENLQNEVFTSEELVIFPNPVENFLNFRAPETGGYHLTIFDIIGRKILERDQVEEQIDLSGFSRGIYIAMFEKDNFNESRIIIKK</sequence>
<gene>
    <name evidence="10" type="ORF">ACFSYS_14155</name>
</gene>
<name>A0ABW5X9S8_9FLAO</name>
<evidence type="ECO:0000259" key="9">
    <source>
        <dbReference type="Pfam" id="PF18962"/>
    </source>
</evidence>
<dbReference type="InterPro" id="IPR050131">
    <property type="entry name" value="Peptidase_S8_subtilisin-like"/>
</dbReference>
<dbReference type="RefSeq" id="WP_251738943.1">
    <property type="nucleotide sequence ID" value="NZ_JBHUOJ010000032.1"/>
</dbReference>
<feature type="active site" description="Charge relay system" evidence="6">
    <location>
        <position position="173"/>
    </location>
</feature>
<dbReference type="PROSITE" id="PS00136">
    <property type="entry name" value="SUBTILASE_ASP"/>
    <property type="match status" value="1"/>
</dbReference>
<evidence type="ECO:0000256" key="3">
    <source>
        <dbReference type="ARBA" id="ARBA00022729"/>
    </source>
</evidence>
<dbReference type="PRINTS" id="PR00723">
    <property type="entry name" value="SUBTILISIN"/>
</dbReference>
<accession>A0ABW5X9S8</accession>
<dbReference type="InterPro" id="IPR023828">
    <property type="entry name" value="Peptidase_S8_Ser-AS"/>
</dbReference>
<comment type="similarity">
    <text evidence="1 6 7">Belongs to the peptidase S8 family.</text>
</comment>
<dbReference type="InterPro" id="IPR036852">
    <property type="entry name" value="Peptidase_S8/S53_dom_sf"/>
</dbReference>
<keyword evidence="4 6" id="KW-0378">Hydrolase</keyword>
<protein>
    <submittedName>
        <fullName evidence="10">S8 family serine peptidase</fullName>
    </submittedName>
</protein>
<keyword evidence="5 6" id="KW-0720">Serine protease</keyword>
<feature type="active site" description="Charge relay system" evidence="6">
    <location>
        <position position="215"/>
    </location>
</feature>
<dbReference type="Gene3D" id="3.40.50.200">
    <property type="entry name" value="Peptidase S8/S53 domain"/>
    <property type="match status" value="1"/>
</dbReference>
<dbReference type="PANTHER" id="PTHR43806">
    <property type="entry name" value="PEPTIDASE S8"/>
    <property type="match status" value="1"/>
</dbReference>
<dbReference type="EMBL" id="JBHUOJ010000032">
    <property type="protein sequence ID" value="MFD2834431.1"/>
    <property type="molecule type" value="Genomic_DNA"/>
</dbReference>
<dbReference type="InterPro" id="IPR000209">
    <property type="entry name" value="Peptidase_S8/S53_dom"/>
</dbReference>
<reference evidence="11" key="1">
    <citation type="journal article" date="2019" name="Int. J. Syst. Evol. Microbiol.">
        <title>The Global Catalogue of Microorganisms (GCM) 10K type strain sequencing project: providing services to taxonomists for standard genome sequencing and annotation.</title>
        <authorList>
            <consortium name="The Broad Institute Genomics Platform"/>
            <consortium name="The Broad Institute Genome Sequencing Center for Infectious Disease"/>
            <person name="Wu L."/>
            <person name="Ma J."/>
        </authorList>
    </citation>
    <scope>NUCLEOTIDE SEQUENCE [LARGE SCALE GENOMIC DNA]</scope>
    <source>
        <strain evidence="11">KCTC 52925</strain>
    </source>
</reference>
<dbReference type="InterPro" id="IPR023827">
    <property type="entry name" value="Peptidase_S8_Asp-AS"/>
</dbReference>
<evidence type="ECO:0000259" key="8">
    <source>
        <dbReference type="Pfam" id="PF00082"/>
    </source>
</evidence>
<dbReference type="PROSITE" id="PS00138">
    <property type="entry name" value="SUBTILASE_SER"/>
    <property type="match status" value="1"/>
</dbReference>
<evidence type="ECO:0000256" key="1">
    <source>
        <dbReference type="ARBA" id="ARBA00011073"/>
    </source>
</evidence>
<evidence type="ECO:0000313" key="10">
    <source>
        <dbReference type="EMBL" id="MFD2834431.1"/>
    </source>
</evidence>
<dbReference type="Proteomes" id="UP001597438">
    <property type="component" value="Unassembled WGS sequence"/>
</dbReference>